<dbReference type="RefSeq" id="WP_203813846.1">
    <property type="nucleotide sequence ID" value="NZ_BOMY01000055.1"/>
</dbReference>
<proteinExistence type="predicted"/>
<name>A0A919TXA7_9ACTN</name>
<gene>
    <name evidence="1" type="ORF">Ate02nite_87910</name>
</gene>
<protein>
    <submittedName>
        <fullName evidence="1">Uncharacterized protein</fullName>
    </submittedName>
</protein>
<comment type="caution">
    <text evidence="1">The sequence shown here is derived from an EMBL/GenBank/DDBJ whole genome shotgun (WGS) entry which is preliminary data.</text>
</comment>
<reference evidence="1" key="1">
    <citation type="submission" date="2021-01" db="EMBL/GenBank/DDBJ databases">
        <title>Whole genome shotgun sequence of Actinoplanes tereljensis NBRC 105297.</title>
        <authorList>
            <person name="Komaki H."/>
            <person name="Tamura T."/>
        </authorList>
    </citation>
    <scope>NUCLEOTIDE SEQUENCE</scope>
    <source>
        <strain evidence="1">NBRC 105297</strain>
    </source>
</reference>
<dbReference type="Proteomes" id="UP000623608">
    <property type="component" value="Unassembled WGS sequence"/>
</dbReference>
<dbReference type="AlphaFoldDB" id="A0A919TXA7"/>
<organism evidence="1 2">
    <name type="scientific">Paractinoplanes tereljensis</name>
    <dbReference type="NCBI Taxonomy" id="571912"/>
    <lineage>
        <taxon>Bacteria</taxon>
        <taxon>Bacillati</taxon>
        <taxon>Actinomycetota</taxon>
        <taxon>Actinomycetes</taxon>
        <taxon>Micromonosporales</taxon>
        <taxon>Micromonosporaceae</taxon>
        <taxon>Paractinoplanes</taxon>
    </lineage>
</organism>
<evidence type="ECO:0000313" key="2">
    <source>
        <dbReference type="Proteomes" id="UP000623608"/>
    </source>
</evidence>
<sequence length="61" mass="6970">MDTPNIEPVNAAVASLRMLLDDEAEIFEHGHLPALVWRDSGWQNDRPSRFARALRNAWRGV</sequence>
<dbReference type="EMBL" id="BOMY01000055">
    <property type="protein sequence ID" value="GIF26061.1"/>
    <property type="molecule type" value="Genomic_DNA"/>
</dbReference>
<accession>A0A919TXA7</accession>
<keyword evidence="2" id="KW-1185">Reference proteome</keyword>
<evidence type="ECO:0000313" key="1">
    <source>
        <dbReference type="EMBL" id="GIF26061.1"/>
    </source>
</evidence>